<organism evidence="2 3">
    <name type="scientific">Gossypium stocksii</name>
    <dbReference type="NCBI Taxonomy" id="47602"/>
    <lineage>
        <taxon>Eukaryota</taxon>
        <taxon>Viridiplantae</taxon>
        <taxon>Streptophyta</taxon>
        <taxon>Embryophyta</taxon>
        <taxon>Tracheophyta</taxon>
        <taxon>Spermatophyta</taxon>
        <taxon>Magnoliopsida</taxon>
        <taxon>eudicotyledons</taxon>
        <taxon>Gunneridae</taxon>
        <taxon>Pentapetalae</taxon>
        <taxon>rosids</taxon>
        <taxon>malvids</taxon>
        <taxon>Malvales</taxon>
        <taxon>Malvaceae</taxon>
        <taxon>Malvoideae</taxon>
        <taxon>Gossypium</taxon>
    </lineage>
</organism>
<dbReference type="OrthoDB" id="980456at2759"/>
<evidence type="ECO:0000313" key="3">
    <source>
        <dbReference type="Proteomes" id="UP000828251"/>
    </source>
</evidence>
<dbReference type="AlphaFoldDB" id="A0A9D3V627"/>
<dbReference type="EMBL" id="JAIQCV010000008">
    <property type="protein sequence ID" value="KAH1072821.1"/>
    <property type="molecule type" value="Genomic_DNA"/>
</dbReference>
<dbReference type="Proteomes" id="UP000828251">
    <property type="component" value="Unassembled WGS sequence"/>
</dbReference>
<evidence type="ECO:0000259" key="1">
    <source>
        <dbReference type="Pfam" id="PF13456"/>
    </source>
</evidence>
<protein>
    <recommendedName>
        <fullName evidence="1">RNase H type-1 domain-containing protein</fullName>
    </recommendedName>
</protein>
<keyword evidence="3" id="KW-1185">Reference proteome</keyword>
<dbReference type="Pfam" id="PF13456">
    <property type="entry name" value="RVT_3"/>
    <property type="match status" value="1"/>
</dbReference>
<dbReference type="InterPro" id="IPR002156">
    <property type="entry name" value="RNaseH_domain"/>
</dbReference>
<dbReference type="GO" id="GO:0004523">
    <property type="term" value="F:RNA-DNA hybrid ribonuclease activity"/>
    <property type="evidence" value="ECO:0007669"/>
    <property type="project" value="InterPro"/>
</dbReference>
<reference evidence="2 3" key="1">
    <citation type="journal article" date="2021" name="Plant Biotechnol. J.">
        <title>Multi-omics assisted identification of the key and species-specific regulatory components of drought-tolerant mechanisms in Gossypium stocksii.</title>
        <authorList>
            <person name="Yu D."/>
            <person name="Ke L."/>
            <person name="Zhang D."/>
            <person name="Wu Y."/>
            <person name="Sun Y."/>
            <person name="Mei J."/>
            <person name="Sun J."/>
            <person name="Sun Y."/>
        </authorList>
    </citation>
    <scope>NUCLEOTIDE SEQUENCE [LARGE SCALE GENOMIC DNA]</scope>
    <source>
        <strain evidence="3">cv. E1</strain>
        <tissue evidence="2">Leaf</tissue>
    </source>
</reference>
<proteinExistence type="predicted"/>
<dbReference type="GO" id="GO:0003676">
    <property type="term" value="F:nucleic acid binding"/>
    <property type="evidence" value="ECO:0007669"/>
    <property type="project" value="InterPro"/>
</dbReference>
<sequence>MLIFIGIDEPRPLTTMQNAKKRKDLAFSFVIAEWLMAVVAKACVDEPQCGMRWLTGFAMVTKVAKVFQIEARAIVERLKLAWLKGYKQIEINCDNAMFIDILCNGFPSISNITEVLLIHEWCNKD</sequence>
<name>A0A9D3V627_9ROSI</name>
<gene>
    <name evidence="2" type="ORF">J1N35_025149</name>
</gene>
<comment type="caution">
    <text evidence="2">The sequence shown here is derived from an EMBL/GenBank/DDBJ whole genome shotgun (WGS) entry which is preliminary data.</text>
</comment>
<accession>A0A9D3V627</accession>
<evidence type="ECO:0000313" key="2">
    <source>
        <dbReference type="EMBL" id="KAH1072821.1"/>
    </source>
</evidence>
<feature type="domain" description="RNase H type-1" evidence="1">
    <location>
        <begin position="53"/>
        <end position="112"/>
    </location>
</feature>